<sequence length="159" mass="17408">MKKNKALKKQCGVYAVEFAIVASVVFLMIFAAFETGRLMFTYNTLEEISRRAARLAVVCLPDLEAVPEAPDGLKTLALDGMDELVTDLTLNNLNIRYLAENGAVANTAMQIDLVSASVENYQHQLIIPGFFINLNAPSFTTTLPRESLGATRFGTTVCE</sequence>
<organism evidence="3 4">
    <name type="scientific">Marinobacter salinisoli</name>
    <dbReference type="NCBI Taxonomy" id="2769486"/>
    <lineage>
        <taxon>Bacteria</taxon>
        <taxon>Pseudomonadati</taxon>
        <taxon>Pseudomonadota</taxon>
        <taxon>Gammaproteobacteria</taxon>
        <taxon>Pseudomonadales</taxon>
        <taxon>Marinobacteraceae</taxon>
        <taxon>Marinobacter</taxon>
    </lineage>
</organism>
<keyword evidence="1" id="KW-0812">Transmembrane</keyword>
<reference evidence="3 4" key="1">
    <citation type="submission" date="2021-03" db="EMBL/GenBank/DDBJ databases">
        <title>Genome sequencing of Marinobacter sp. LPB0319.</title>
        <authorList>
            <person name="Kim J."/>
        </authorList>
    </citation>
    <scope>NUCLEOTIDE SEQUENCE [LARGE SCALE GENOMIC DNA]</scope>
    <source>
        <strain evidence="3 4">LPB0319</strain>
    </source>
</reference>
<evidence type="ECO:0000313" key="3">
    <source>
        <dbReference type="EMBL" id="QSP94965.1"/>
    </source>
</evidence>
<dbReference type="EMBL" id="CP071247">
    <property type="protein sequence ID" value="QSP94965.1"/>
    <property type="molecule type" value="Genomic_DNA"/>
</dbReference>
<protein>
    <submittedName>
        <fullName evidence="3">Pilus assembly protein</fullName>
    </submittedName>
</protein>
<feature type="domain" description="TadE-like" evidence="2">
    <location>
        <begin position="12"/>
        <end position="54"/>
    </location>
</feature>
<dbReference type="InterPro" id="IPR012495">
    <property type="entry name" value="TadE-like_dom"/>
</dbReference>
<name>A0ABX7MRI2_9GAMM</name>
<keyword evidence="4" id="KW-1185">Reference proteome</keyword>
<evidence type="ECO:0000256" key="1">
    <source>
        <dbReference type="SAM" id="Phobius"/>
    </source>
</evidence>
<keyword evidence="1" id="KW-0472">Membrane</keyword>
<accession>A0ABX7MRI2</accession>
<gene>
    <name evidence="3" type="ORF">LPB19_00640</name>
</gene>
<evidence type="ECO:0000313" key="4">
    <source>
        <dbReference type="Proteomes" id="UP000663555"/>
    </source>
</evidence>
<feature type="transmembrane region" description="Helical" evidence="1">
    <location>
        <begin position="12"/>
        <end position="33"/>
    </location>
</feature>
<proteinExistence type="predicted"/>
<evidence type="ECO:0000259" key="2">
    <source>
        <dbReference type="Pfam" id="PF07811"/>
    </source>
</evidence>
<dbReference type="RefSeq" id="WP_206644172.1">
    <property type="nucleotide sequence ID" value="NZ_CP071247.1"/>
</dbReference>
<dbReference type="Proteomes" id="UP000663555">
    <property type="component" value="Chromosome"/>
</dbReference>
<dbReference type="Pfam" id="PF07811">
    <property type="entry name" value="TadE"/>
    <property type="match status" value="1"/>
</dbReference>
<keyword evidence="1" id="KW-1133">Transmembrane helix</keyword>